<evidence type="ECO:0000256" key="1">
    <source>
        <dbReference type="SAM" id="MobiDB-lite"/>
    </source>
</evidence>
<reference evidence="2" key="2">
    <citation type="submission" date="2023-05" db="EMBL/GenBank/DDBJ databases">
        <authorList>
            <consortium name="Lawrence Berkeley National Laboratory"/>
            <person name="Steindorff A."/>
            <person name="Hensen N."/>
            <person name="Bonometti L."/>
            <person name="Westerberg I."/>
            <person name="Brannstrom I.O."/>
            <person name="Guillou S."/>
            <person name="Cros-Aarteil S."/>
            <person name="Calhoun S."/>
            <person name="Haridas S."/>
            <person name="Kuo A."/>
            <person name="Mondo S."/>
            <person name="Pangilinan J."/>
            <person name="Riley R."/>
            <person name="Labutti K."/>
            <person name="Andreopoulos B."/>
            <person name="Lipzen A."/>
            <person name="Chen C."/>
            <person name="Yanf M."/>
            <person name="Daum C."/>
            <person name="Ng V."/>
            <person name="Clum A."/>
            <person name="Ohm R."/>
            <person name="Martin F."/>
            <person name="Silar P."/>
            <person name="Natvig D."/>
            <person name="Lalanne C."/>
            <person name="Gautier V."/>
            <person name="Ament-Velasquez S.L."/>
            <person name="Kruys A."/>
            <person name="Hutchinson M.I."/>
            <person name="Powell A.J."/>
            <person name="Barry K."/>
            <person name="Miller A.N."/>
            <person name="Grigoriev I.V."/>
            <person name="Debuchy R."/>
            <person name="Gladieux P."/>
            <person name="Thoren M.H."/>
            <person name="Johannesson H."/>
        </authorList>
    </citation>
    <scope>NUCLEOTIDE SEQUENCE</scope>
    <source>
        <strain evidence="2">PSN293</strain>
    </source>
</reference>
<reference evidence="2" key="1">
    <citation type="journal article" date="2023" name="Mol. Phylogenet. Evol.">
        <title>Genome-scale phylogeny and comparative genomics of the fungal order Sordariales.</title>
        <authorList>
            <person name="Hensen N."/>
            <person name="Bonometti L."/>
            <person name="Westerberg I."/>
            <person name="Brannstrom I.O."/>
            <person name="Guillou S."/>
            <person name="Cros-Aarteil S."/>
            <person name="Calhoun S."/>
            <person name="Haridas S."/>
            <person name="Kuo A."/>
            <person name="Mondo S."/>
            <person name="Pangilinan J."/>
            <person name="Riley R."/>
            <person name="LaButti K."/>
            <person name="Andreopoulos B."/>
            <person name="Lipzen A."/>
            <person name="Chen C."/>
            <person name="Yan M."/>
            <person name="Daum C."/>
            <person name="Ng V."/>
            <person name="Clum A."/>
            <person name="Steindorff A."/>
            <person name="Ohm R.A."/>
            <person name="Martin F."/>
            <person name="Silar P."/>
            <person name="Natvig D.O."/>
            <person name="Lalanne C."/>
            <person name="Gautier V."/>
            <person name="Ament-Velasquez S.L."/>
            <person name="Kruys A."/>
            <person name="Hutchinson M.I."/>
            <person name="Powell A.J."/>
            <person name="Barry K."/>
            <person name="Miller A.N."/>
            <person name="Grigoriev I.V."/>
            <person name="Debuchy R."/>
            <person name="Gladieux P."/>
            <person name="Hiltunen Thoren M."/>
            <person name="Johannesson H."/>
        </authorList>
    </citation>
    <scope>NUCLEOTIDE SEQUENCE</scope>
    <source>
        <strain evidence="2">PSN293</strain>
    </source>
</reference>
<comment type="caution">
    <text evidence="2">The sequence shown here is derived from an EMBL/GenBank/DDBJ whole genome shotgun (WGS) entry which is preliminary data.</text>
</comment>
<protein>
    <submittedName>
        <fullName evidence="2">Uncharacterized protein</fullName>
    </submittedName>
</protein>
<name>A0AAN6XT44_9PEZI</name>
<organism evidence="2 3">
    <name type="scientific">Rhypophila decipiens</name>
    <dbReference type="NCBI Taxonomy" id="261697"/>
    <lineage>
        <taxon>Eukaryota</taxon>
        <taxon>Fungi</taxon>
        <taxon>Dikarya</taxon>
        <taxon>Ascomycota</taxon>
        <taxon>Pezizomycotina</taxon>
        <taxon>Sordariomycetes</taxon>
        <taxon>Sordariomycetidae</taxon>
        <taxon>Sordariales</taxon>
        <taxon>Naviculisporaceae</taxon>
        <taxon>Rhypophila</taxon>
    </lineage>
</organism>
<gene>
    <name evidence="2" type="ORF">QBC37DRAFT_301485</name>
</gene>
<sequence>MSGSRPTKTPKVVTDYVPAKIKIDVELKSDADLEKWEDAVKDALEIHDLGHYIDSADHTVEPTDSTEAANWRKDRAAIRRAIKNTLNDYVFQLLENDGWTRSEEDPRTTYLLIKKVLPRVSKETKESFLHEFTHIKRESFITLQACLDRIIYLRKRLQSLQLDLSAEHEIFVLIGAMETQYPQDAKMWRREKAKDQLTWESLFRELTTMARDEESSENSTLALVGRKDKDNERSRGLRKPCLVEGCNQRIGEDFLHHECGKHIPKSAKYCFHCEPDRAPAEWKARRASWSTTPATAAALLHNDNGLQNPSTKQKTVKWAPGTAGSNLLFDSNFVSIDADVFDQSSSEESDNESPANVSLDDDKEDEDCESDFQTSPQYHC</sequence>
<proteinExistence type="predicted"/>
<dbReference type="Proteomes" id="UP001301769">
    <property type="component" value="Unassembled WGS sequence"/>
</dbReference>
<dbReference type="AlphaFoldDB" id="A0AAN6XT44"/>
<dbReference type="EMBL" id="MU858511">
    <property type="protein sequence ID" value="KAK4206098.1"/>
    <property type="molecule type" value="Genomic_DNA"/>
</dbReference>
<accession>A0AAN6XT44</accession>
<feature type="compositionally biased region" description="Acidic residues" evidence="1">
    <location>
        <begin position="359"/>
        <end position="370"/>
    </location>
</feature>
<evidence type="ECO:0000313" key="3">
    <source>
        <dbReference type="Proteomes" id="UP001301769"/>
    </source>
</evidence>
<evidence type="ECO:0000313" key="2">
    <source>
        <dbReference type="EMBL" id="KAK4206098.1"/>
    </source>
</evidence>
<keyword evidence="3" id="KW-1185">Reference proteome</keyword>
<feature type="region of interest" description="Disordered" evidence="1">
    <location>
        <begin position="340"/>
        <end position="380"/>
    </location>
</feature>